<dbReference type="GO" id="GO:0051287">
    <property type="term" value="F:NAD binding"/>
    <property type="evidence" value="ECO:0007669"/>
    <property type="project" value="InterPro"/>
</dbReference>
<keyword evidence="3" id="KW-0520">NAD</keyword>
<dbReference type="InterPro" id="IPR008927">
    <property type="entry name" value="6-PGluconate_DH-like_C_sf"/>
</dbReference>
<accession>A0A378T755</accession>
<dbReference type="GO" id="GO:0043718">
    <property type="term" value="F:2-hydroxymethylglutarate dehydrogenase activity"/>
    <property type="evidence" value="ECO:0007669"/>
    <property type="project" value="UniProtKB-EC"/>
</dbReference>
<dbReference type="Gene3D" id="1.10.1040.10">
    <property type="entry name" value="N-(1-d-carboxylethyl)-l-norvaline Dehydrogenase, domain 2"/>
    <property type="match status" value="1"/>
</dbReference>
<evidence type="ECO:0000256" key="2">
    <source>
        <dbReference type="ARBA" id="ARBA00023002"/>
    </source>
</evidence>
<dbReference type="GO" id="GO:0050661">
    <property type="term" value="F:NADP binding"/>
    <property type="evidence" value="ECO:0007669"/>
    <property type="project" value="InterPro"/>
</dbReference>
<dbReference type="Pfam" id="PF14833">
    <property type="entry name" value="NAD_binding_11"/>
    <property type="match status" value="1"/>
</dbReference>
<dbReference type="SUPFAM" id="SSF48179">
    <property type="entry name" value="6-phosphogluconate dehydrogenase C-terminal domain-like"/>
    <property type="match status" value="1"/>
</dbReference>
<evidence type="ECO:0000259" key="5">
    <source>
        <dbReference type="Pfam" id="PF03446"/>
    </source>
</evidence>
<dbReference type="GO" id="GO:0016054">
    <property type="term" value="P:organic acid catabolic process"/>
    <property type="evidence" value="ECO:0007669"/>
    <property type="project" value="UniProtKB-ARBA"/>
</dbReference>
<dbReference type="EC" id="1.1.1.291" evidence="7"/>
<evidence type="ECO:0000256" key="3">
    <source>
        <dbReference type="ARBA" id="ARBA00023027"/>
    </source>
</evidence>
<gene>
    <name evidence="7" type="primary">Hgd_1</name>
    <name evidence="7" type="ORF">NCTC10821_00131</name>
</gene>
<dbReference type="SUPFAM" id="SSF51735">
    <property type="entry name" value="NAD(P)-binding Rossmann-fold domains"/>
    <property type="match status" value="1"/>
</dbReference>
<evidence type="ECO:0000313" key="7">
    <source>
        <dbReference type="EMBL" id="STZ56638.1"/>
    </source>
</evidence>
<sequence length="304" mass="31376">MTILFIGLGNMGAPMARNLAKRFDVLLSDVNVDVANALAAELGSKAVDLARLPTSVDTVVLMVPSSPVVESLVLGPGRLLEQLAADSLIIDMSSAEPSSTQRLAALASQRGIAYVDAPVSGGVAKAETAELAIMVGAETSAFERARNVLGALGGSIHHVGAPGAGDVAKALNNLLSATNIAAAAETLSAAARFGIEPEAMLEVINASTGRSQASEVKFPSHVLTGTFSSGFGMDLMLKDLAIARSLTVGAGLIAPVTDAAHTSALQARELTGPSPDHTEIVRVYEHTNATPLRVRSQREQRKPQ</sequence>
<dbReference type="InterPro" id="IPR002204">
    <property type="entry name" value="3-OH-isobutyrate_DH-rel_CS"/>
</dbReference>
<organism evidence="7 8">
    <name type="scientific">Mycolicibacterium tokaiense</name>
    <dbReference type="NCBI Taxonomy" id="39695"/>
    <lineage>
        <taxon>Bacteria</taxon>
        <taxon>Bacillati</taxon>
        <taxon>Actinomycetota</taxon>
        <taxon>Actinomycetes</taxon>
        <taxon>Mycobacteriales</taxon>
        <taxon>Mycobacteriaceae</taxon>
        <taxon>Mycolicibacterium</taxon>
    </lineage>
</organism>
<dbReference type="Gene3D" id="3.40.50.720">
    <property type="entry name" value="NAD(P)-binding Rossmann-like Domain"/>
    <property type="match status" value="1"/>
</dbReference>
<evidence type="ECO:0000313" key="8">
    <source>
        <dbReference type="Proteomes" id="UP000254978"/>
    </source>
</evidence>
<dbReference type="InterPro" id="IPR029154">
    <property type="entry name" value="HIBADH-like_NADP-bd"/>
</dbReference>
<dbReference type="PANTHER" id="PTHR22981:SF7">
    <property type="entry name" value="3-HYDROXYISOBUTYRATE DEHYDROGENASE, MITOCHONDRIAL"/>
    <property type="match status" value="1"/>
</dbReference>
<name>A0A378T755_9MYCO</name>
<dbReference type="Proteomes" id="UP000254978">
    <property type="component" value="Unassembled WGS sequence"/>
</dbReference>
<feature type="domain" description="6-phosphogluconate dehydrogenase NADP-binding" evidence="5">
    <location>
        <begin position="3"/>
        <end position="160"/>
    </location>
</feature>
<dbReference type="InterPro" id="IPR013328">
    <property type="entry name" value="6PGD_dom2"/>
</dbReference>
<dbReference type="PROSITE" id="PS00895">
    <property type="entry name" value="3_HYDROXYISOBUT_DH"/>
    <property type="match status" value="1"/>
</dbReference>
<comment type="similarity">
    <text evidence="1">Belongs to the HIBADH-related family.</text>
</comment>
<protein>
    <submittedName>
        <fullName evidence="7">3-hydroxyisobutyrate dehydrogenase</fullName>
        <ecNumber evidence="7">1.1.1.291</ecNumber>
    </submittedName>
</protein>
<evidence type="ECO:0000259" key="6">
    <source>
        <dbReference type="Pfam" id="PF14833"/>
    </source>
</evidence>
<dbReference type="RefSeq" id="WP_115277152.1">
    <property type="nucleotide sequence ID" value="NZ_AP022600.1"/>
</dbReference>
<dbReference type="EMBL" id="UGQT01000001">
    <property type="protein sequence ID" value="STZ56638.1"/>
    <property type="molecule type" value="Genomic_DNA"/>
</dbReference>
<dbReference type="PANTHER" id="PTHR22981">
    <property type="entry name" value="3-HYDROXYISOBUTYRATE DEHYDROGENASE-RELATED"/>
    <property type="match status" value="1"/>
</dbReference>
<dbReference type="InterPro" id="IPR036291">
    <property type="entry name" value="NAD(P)-bd_dom_sf"/>
</dbReference>
<keyword evidence="2 7" id="KW-0560">Oxidoreductase</keyword>
<feature type="domain" description="3-hydroxyisobutyrate dehydrogenase-like NAD-binding" evidence="6">
    <location>
        <begin position="163"/>
        <end position="284"/>
    </location>
</feature>
<evidence type="ECO:0000256" key="4">
    <source>
        <dbReference type="PIRSR" id="PIRSR000103-1"/>
    </source>
</evidence>
<dbReference type="InterPro" id="IPR015815">
    <property type="entry name" value="HIBADH-related"/>
</dbReference>
<feature type="active site" evidence="4">
    <location>
        <position position="169"/>
    </location>
</feature>
<dbReference type="PIRSF" id="PIRSF000103">
    <property type="entry name" value="HIBADH"/>
    <property type="match status" value="1"/>
</dbReference>
<proteinExistence type="inferred from homology"/>
<reference evidence="7 8" key="1">
    <citation type="submission" date="2018-06" db="EMBL/GenBank/DDBJ databases">
        <authorList>
            <consortium name="Pathogen Informatics"/>
            <person name="Doyle S."/>
        </authorList>
    </citation>
    <scope>NUCLEOTIDE SEQUENCE [LARGE SCALE GENOMIC DNA]</scope>
    <source>
        <strain evidence="7 8">NCTC10821</strain>
    </source>
</reference>
<dbReference type="AlphaFoldDB" id="A0A378T755"/>
<keyword evidence="8" id="KW-1185">Reference proteome</keyword>
<dbReference type="InterPro" id="IPR006115">
    <property type="entry name" value="6PGDH_NADP-bd"/>
</dbReference>
<dbReference type="OrthoDB" id="3185659at2"/>
<evidence type="ECO:0000256" key="1">
    <source>
        <dbReference type="ARBA" id="ARBA00009080"/>
    </source>
</evidence>
<dbReference type="Pfam" id="PF03446">
    <property type="entry name" value="NAD_binding_2"/>
    <property type="match status" value="1"/>
</dbReference>